<comment type="caution">
    <text evidence="3">The sequence shown here is derived from an EMBL/GenBank/DDBJ whole genome shotgun (WGS) entry which is preliminary data.</text>
</comment>
<name>A0A3B9IU56_9PROT</name>
<feature type="domain" description="AMP-dependent synthetase/ligase" evidence="2">
    <location>
        <begin position="37"/>
        <end position="111"/>
    </location>
</feature>
<evidence type="ECO:0000256" key="1">
    <source>
        <dbReference type="ARBA" id="ARBA00022990"/>
    </source>
</evidence>
<dbReference type="InterPro" id="IPR042099">
    <property type="entry name" value="ANL_N_sf"/>
</dbReference>
<dbReference type="Proteomes" id="UP000257706">
    <property type="component" value="Unassembled WGS sequence"/>
</dbReference>
<evidence type="ECO:0000259" key="2">
    <source>
        <dbReference type="Pfam" id="PF00501"/>
    </source>
</evidence>
<dbReference type="PANTHER" id="PTHR24095:SF14">
    <property type="entry name" value="ACETYL-COENZYME A SYNTHETASE 1"/>
    <property type="match status" value="1"/>
</dbReference>
<evidence type="ECO:0000313" key="4">
    <source>
        <dbReference type="Proteomes" id="UP000257706"/>
    </source>
</evidence>
<keyword evidence="1" id="KW-0007">Acetylation</keyword>
<feature type="non-terminal residue" evidence="3">
    <location>
        <position position="111"/>
    </location>
</feature>
<gene>
    <name evidence="3" type="ORF">DCK97_28155</name>
</gene>
<sequence>MTQSWADAAAGFDFEAMLRQSLAGDLAAMNACVECCDAHAAADPERVALRYESRDGHGGTMTFGALKEAAGRFANLLAARGIGPGDRVGGLLPRVPELLVTILGTWRAGAV</sequence>
<accession>A0A3B9IU56</accession>
<evidence type="ECO:0000313" key="3">
    <source>
        <dbReference type="EMBL" id="HAE51290.1"/>
    </source>
</evidence>
<dbReference type="InterPro" id="IPR000873">
    <property type="entry name" value="AMP-dep_synth/lig_dom"/>
</dbReference>
<protein>
    <submittedName>
        <fullName evidence="3">AMP-binding protein</fullName>
    </submittedName>
</protein>
<organism evidence="3 4">
    <name type="scientific">Tistrella mobilis</name>
    <dbReference type="NCBI Taxonomy" id="171437"/>
    <lineage>
        <taxon>Bacteria</taxon>
        <taxon>Pseudomonadati</taxon>
        <taxon>Pseudomonadota</taxon>
        <taxon>Alphaproteobacteria</taxon>
        <taxon>Geminicoccales</taxon>
        <taxon>Geminicoccaceae</taxon>
        <taxon>Tistrella</taxon>
    </lineage>
</organism>
<dbReference type="GO" id="GO:0006085">
    <property type="term" value="P:acetyl-CoA biosynthetic process"/>
    <property type="evidence" value="ECO:0007669"/>
    <property type="project" value="TreeGrafter"/>
</dbReference>
<dbReference type="GO" id="GO:0003987">
    <property type="term" value="F:acetate-CoA ligase activity"/>
    <property type="evidence" value="ECO:0007669"/>
    <property type="project" value="TreeGrafter"/>
</dbReference>
<proteinExistence type="predicted"/>
<dbReference type="GO" id="GO:0005829">
    <property type="term" value="C:cytosol"/>
    <property type="evidence" value="ECO:0007669"/>
    <property type="project" value="TreeGrafter"/>
</dbReference>
<dbReference type="Pfam" id="PF00501">
    <property type="entry name" value="AMP-binding"/>
    <property type="match status" value="1"/>
</dbReference>
<dbReference type="AlphaFoldDB" id="A0A3B9IU56"/>
<reference evidence="3 4" key="1">
    <citation type="journal article" date="2018" name="Nat. Biotechnol.">
        <title>A standardized bacterial taxonomy based on genome phylogeny substantially revises the tree of life.</title>
        <authorList>
            <person name="Parks D.H."/>
            <person name="Chuvochina M."/>
            <person name="Waite D.W."/>
            <person name="Rinke C."/>
            <person name="Skarshewski A."/>
            <person name="Chaumeil P.A."/>
            <person name="Hugenholtz P."/>
        </authorList>
    </citation>
    <scope>NUCLEOTIDE SEQUENCE [LARGE SCALE GENOMIC DNA]</scope>
    <source>
        <strain evidence="3">UBA8739</strain>
    </source>
</reference>
<dbReference type="Gene3D" id="3.40.50.12780">
    <property type="entry name" value="N-terminal domain of ligase-like"/>
    <property type="match status" value="1"/>
</dbReference>
<dbReference type="EMBL" id="DMAI01000469">
    <property type="protein sequence ID" value="HAE51290.1"/>
    <property type="molecule type" value="Genomic_DNA"/>
</dbReference>
<dbReference type="PANTHER" id="PTHR24095">
    <property type="entry name" value="ACETYL-COENZYME A SYNTHETASE"/>
    <property type="match status" value="1"/>
</dbReference>
<dbReference type="SUPFAM" id="SSF56801">
    <property type="entry name" value="Acetyl-CoA synthetase-like"/>
    <property type="match status" value="1"/>
</dbReference>